<evidence type="ECO:0000313" key="2">
    <source>
        <dbReference type="Proteomes" id="UP000605427"/>
    </source>
</evidence>
<name>A0ABQ1ZIP8_9BACL</name>
<comment type="caution">
    <text evidence="1">The sequence shown here is derived from an EMBL/GenBank/DDBJ whole genome shotgun (WGS) entry which is preliminary data.</text>
</comment>
<dbReference type="Proteomes" id="UP000605427">
    <property type="component" value="Unassembled WGS sequence"/>
</dbReference>
<proteinExistence type="predicted"/>
<sequence>MNSKKKFILASILLILLVVLGINILDNNNQSQSLTVSTSQNQLPIEPIRGSFVVDIDNKNEVVGLVDYVFVARVVSEEGTIYKNVVTMEDENGETREAGSAYTNYKIEVLDNIKGNLKKEEPFEILKQGGISLDKKTIQVFEDDYLPEVNNSYIFLGYGQEDGSILISGSNSNILVNTPDSPNEQSLLSVEKEITASEEYKAYQDAFENQVEIVQRERFASKFEE</sequence>
<evidence type="ECO:0000313" key="1">
    <source>
        <dbReference type="EMBL" id="GGH67953.1"/>
    </source>
</evidence>
<accession>A0ABQ1ZIP8</accession>
<keyword evidence="2" id="KW-1185">Reference proteome</keyword>
<organism evidence="1 2">
    <name type="scientific">Saccharibacillus endophyticus</name>
    <dbReference type="NCBI Taxonomy" id="2060666"/>
    <lineage>
        <taxon>Bacteria</taxon>
        <taxon>Bacillati</taxon>
        <taxon>Bacillota</taxon>
        <taxon>Bacilli</taxon>
        <taxon>Bacillales</taxon>
        <taxon>Paenibacillaceae</taxon>
        <taxon>Saccharibacillus</taxon>
    </lineage>
</organism>
<dbReference type="RefSeq" id="WP_172237664.1">
    <property type="nucleotide sequence ID" value="NZ_BMDD01000001.1"/>
</dbReference>
<dbReference type="EMBL" id="BMDD01000001">
    <property type="protein sequence ID" value="GGH67953.1"/>
    <property type="molecule type" value="Genomic_DNA"/>
</dbReference>
<protein>
    <submittedName>
        <fullName evidence="1">Cell surface protein</fullName>
    </submittedName>
</protein>
<gene>
    <name evidence="1" type="ORF">GCM10007362_01470</name>
</gene>
<reference evidence="2" key="1">
    <citation type="journal article" date="2019" name="Int. J. Syst. Evol. Microbiol.">
        <title>The Global Catalogue of Microorganisms (GCM) 10K type strain sequencing project: providing services to taxonomists for standard genome sequencing and annotation.</title>
        <authorList>
            <consortium name="The Broad Institute Genomics Platform"/>
            <consortium name="The Broad Institute Genome Sequencing Center for Infectious Disease"/>
            <person name="Wu L."/>
            <person name="Ma J."/>
        </authorList>
    </citation>
    <scope>NUCLEOTIDE SEQUENCE [LARGE SCALE GENOMIC DNA]</scope>
    <source>
        <strain evidence="2">CCM 8702</strain>
    </source>
</reference>